<comment type="caution">
    <text evidence="8">The sequence shown here is derived from an EMBL/GenBank/DDBJ whole genome shotgun (WGS) entry which is preliminary data.</text>
</comment>
<dbReference type="NCBIfam" id="TIGR00126">
    <property type="entry name" value="deoC"/>
    <property type="match status" value="1"/>
</dbReference>
<comment type="pathway">
    <text evidence="1">Carbohydrate degradation; 2-deoxy-D-ribose 1-phosphate degradation; D-glyceraldehyde 3-phosphate and acetaldehyde from 2-deoxy-alpha-D-ribose 1-phosphate: step 2/2.</text>
</comment>
<keyword evidence="4 8" id="KW-0456">Lyase</keyword>
<protein>
    <recommendedName>
        <fullName evidence="3 7">Deoxyribose-phosphate aldolase</fullName>
        <ecNumber evidence="3 7">4.1.2.4</ecNumber>
    </recommendedName>
</protein>
<dbReference type="PANTHER" id="PTHR10889">
    <property type="entry name" value="DEOXYRIBOSE-PHOSPHATE ALDOLASE"/>
    <property type="match status" value="1"/>
</dbReference>
<dbReference type="InterPro" id="IPR011343">
    <property type="entry name" value="DeoC"/>
</dbReference>
<dbReference type="Proteomes" id="UP001595847">
    <property type="component" value="Unassembled WGS sequence"/>
</dbReference>
<evidence type="ECO:0000256" key="3">
    <source>
        <dbReference type="ARBA" id="ARBA00012515"/>
    </source>
</evidence>
<organism evidence="8 9">
    <name type="scientific">Nocardiopsis sediminis</name>
    <dbReference type="NCBI Taxonomy" id="1778267"/>
    <lineage>
        <taxon>Bacteria</taxon>
        <taxon>Bacillati</taxon>
        <taxon>Actinomycetota</taxon>
        <taxon>Actinomycetes</taxon>
        <taxon>Streptosporangiales</taxon>
        <taxon>Nocardiopsidaceae</taxon>
        <taxon>Nocardiopsis</taxon>
    </lineage>
</organism>
<dbReference type="InterPro" id="IPR002915">
    <property type="entry name" value="DeoC/FbaB/LacD_aldolase"/>
</dbReference>
<reference evidence="9" key="1">
    <citation type="journal article" date="2019" name="Int. J. Syst. Evol. Microbiol.">
        <title>The Global Catalogue of Microorganisms (GCM) 10K type strain sequencing project: providing services to taxonomists for standard genome sequencing and annotation.</title>
        <authorList>
            <consortium name="The Broad Institute Genomics Platform"/>
            <consortium name="The Broad Institute Genome Sequencing Center for Infectious Disease"/>
            <person name="Wu L."/>
            <person name="Ma J."/>
        </authorList>
    </citation>
    <scope>NUCLEOTIDE SEQUENCE [LARGE SCALE GENOMIC DNA]</scope>
    <source>
        <strain evidence="9">TBRC 1826</strain>
    </source>
</reference>
<comment type="similarity">
    <text evidence="2">Belongs to the DeoC/FbaB aldolase family. DeoC type 2 subfamily.</text>
</comment>
<evidence type="ECO:0000313" key="8">
    <source>
        <dbReference type="EMBL" id="MFC3995586.1"/>
    </source>
</evidence>
<name>A0ABV8FHG6_9ACTN</name>
<comment type="catalytic activity">
    <reaction evidence="6">
        <text>2-deoxy-D-ribose 5-phosphate = D-glyceraldehyde 3-phosphate + acetaldehyde</text>
        <dbReference type="Rhea" id="RHEA:12821"/>
        <dbReference type="ChEBI" id="CHEBI:15343"/>
        <dbReference type="ChEBI" id="CHEBI:59776"/>
        <dbReference type="ChEBI" id="CHEBI:62877"/>
        <dbReference type="EC" id="4.1.2.4"/>
    </reaction>
</comment>
<dbReference type="GO" id="GO:0004139">
    <property type="term" value="F:deoxyribose-phosphate aldolase activity"/>
    <property type="evidence" value="ECO:0007669"/>
    <property type="project" value="UniProtKB-EC"/>
</dbReference>
<dbReference type="RefSeq" id="WP_378530817.1">
    <property type="nucleotide sequence ID" value="NZ_JBHSBH010000004.1"/>
</dbReference>
<evidence type="ECO:0000256" key="2">
    <source>
        <dbReference type="ARBA" id="ARBA00009473"/>
    </source>
</evidence>
<evidence type="ECO:0000256" key="6">
    <source>
        <dbReference type="ARBA" id="ARBA00048791"/>
    </source>
</evidence>
<evidence type="ECO:0000256" key="7">
    <source>
        <dbReference type="NCBIfam" id="TIGR00126"/>
    </source>
</evidence>
<dbReference type="Gene3D" id="3.20.20.70">
    <property type="entry name" value="Aldolase class I"/>
    <property type="match status" value="1"/>
</dbReference>
<dbReference type="SUPFAM" id="SSF51569">
    <property type="entry name" value="Aldolase"/>
    <property type="match status" value="1"/>
</dbReference>
<dbReference type="InterPro" id="IPR013785">
    <property type="entry name" value="Aldolase_TIM"/>
</dbReference>
<evidence type="ECO:0000256" key="5">
    <source>
        <dbReference type="ARBA" id="ARBA00023270"/>
    </source>
</evidence>
<evidence type="ECO:0000313" key="9">
    <source>
        <dbReference type="Proteomes" id="UP001595847"/>
    </source>
</evidence>
<dbReference type="EMBL" id="JBHSBH010000004">
    <property type="protein sequence ID" value="MFC3995586.1"/>
    <property type="molecule type" value="Genomic_DNA"/>
</dbReference>
<dbReference type="SMART" id="SM01133">
    <property type="entry name" value="DeoC"/>
    <property type="match status" value="1"/>
</dbReference>
<evidence type="ECO:0000256" key="4">
    <source>
        <dbReference type="ARBA" id="ARBA00023239"/>
    </source>
</evidence>
<sequence>MPDTATAPPAAPNSSLRAFLHGLPGVDEVGARARAQDLSTRSIKTTAKAHAIDLAISMVDLTTLEGADTPGKVRSLCAKAALPDPADRTVPRVGAVCVYPDMVAIAVAALRGTGIGVASVATAFPSGRAPMEAKLADTRHAVADGATEIDMVIDRGAFLSGDYGKVFDEIAAVKEACGGAHLKVILETGELVTYDNVRRASHLAIRAGADFIKTSTGKVSPAATLPVTLIMLEAVRDHHAATGRRVGVKPAGGIRTTKDAIRNLVLVNETAGPGWLTPDLFRIGASSLLNDLLMQRTRLSTGSYPGPDYYTQD</sequence>
<dbReference type="PANTHER" id="PTHR10889:SF3">
    <property type="entry name" value="DEOXYRIBOSE-PHOSPHATE ALDOLASE"/>
    <property type="match status" value="1"/>
</dbReference>
<accession>A0ABV8FHG6</accession>
<keyword evidence="5" id="KW-0704">Schiff base</keyword>
<dbReference type="Pfam" id="PF01791">
    <property type="entry name" value="DeoC"/>
    <property type="match status" value="1"/>
</dbReference>
<proteinExistence type="inferred from homology"/>
<evidence type="ECO:0000256" key="1">
    <source>
        <dbReference type="ARBA" id="ARBA00004816"/>
    </source>
</evidence>
<dbReference type="EC" id="4.1.2.4" evidence="3 7"/>
<dbReference type="CDD" id="cd00959">
    <property type="entry name" value="DeoC"/>
    <property type="match status" value="1"/>
</dbReference>
<gene>
    <name evidence="8" type="primary">deoC</name>
    <name evidence="8" type="ORF">ACFOVU_06660</name>
</gene>
<keyword evidence="9" id="KW-1185">Reference proteome</keyword>